<evidence type="ECO:0000256" key="6">
    <source>
        <dbReference type="ARBA" id="ARBA00022827"/>
    </source>
</evidence>
<comment type="catalytic activity">
    <reaction evidence="11">
        <text>a 2-methoxy-6-(all-trans-polyprenyl)phenol + 2 reduced [2Fe-2S]-[ferredoxin] + O2 + 2 H(+) = a 2-methoxy-6-(all-trans-polyprenyl)benzene-1,4-diol + 2 oxidized [2Fe-2S]-[ferredoxin] + H2O</text>
        <dbReference type="Rhea" id="RHEA:81183"/>
        <dbReference type="Rhea" id="RHEA-COMP:9551"/>
        <dbReference type="Rhea" id="RHEA-COMP:10000"/>
        <dbReference type="Rhea" id="RHEA-COMP:10001"/>
        <dbReference type="Rhea" id="RHEA-COMP:10858"/>
        <dbReference type="ChEBI" id="CHEBI:15377"/>
        <dbReference type="ChEBI" id="CHEBI:15378"/>
        <dbReference type="ChEBI" id="CHEBI:15379"/>
        <dbReference type="ChEBI" id="CHEBI:33737"/>
        <dbReference type="ChEBI" id="CHEBI:33738"/>
        <dbReference type="ChEBI" id="CHEBI:62731"/>
        <dbReference type="ChEBI" id="CHEBI:84166"/>
        <dbReference type="EC" id="1.14.15.46"/>
    </reaction>
</comment>
<evidence type="ECO:0000256" key="5">
    <source>
        <dbReference type="ARBA" id="ARBA00022792"/>
    </source>
</evidence>
<dbReference type="GO" id="GO:0106364">
    <property type="term" value="F:4-hydroxy-3-all-trans-polyprenylbenzoate oxygenase activity"/>
    <property type="evidence" value="ECO:0007669"/>
    <property type="project" value="UniProtKB-EC"/>
</dbReference>
<dbReference type="GO" id="GO:0120538">
    <property type="term" value="F:2-methoxy-6-polyprenolphenol 4-hydroxylase activity"/>
    <property type="evidence" value="ECO:0007669"/>
    <property type="project" value="UniProtKB-EC"/>
</dbReference>
<dbReference type="Proteomes" id="UP001221413">
    <property type="component" value="Unassembled WGS sequence"/>
</dbReference>
<comment type="cofactor">
    <cofactor evidence="1 11">
        <name>FAD</name>
        <dbReference type="ChEBI" id="CHEBI:57692"/>
    </cofactor>
</comment>
<dbReference type="InterPro" id="IPR002938">
    <property type="entry name" value="FAD-bd"/>
</dbReference>
<organism evidence="13 14">
    <name type="scientific">Drechslerella dactyloides</name>
    <name type="common">Nematode-trapping fungus</name>
    <name type="synonym">Arthrobotrys dactyloides</name>
    <dbReference type="NCBI Taxonomy" id="74499"/>
    <lineage>
        <taxon>Eukaryota</taxon>
        <taxon>Fungi</taxon>
        <taxon>Dikarya</taxon>
        <taxon>Ascomycota</taxon>
        <taxon>Pezizomycotina</taxon>
        <taxon>Orbiliomycetes</taxon>
        <taxon>Orbiliales</taxon>
        <taxon>Orbiliaceae</taxon>
        <taxon>Drechslerella</taxon>
    </lineage>
</organism>
<keyword evidence="6 11" id="KW-0274">FAD</keyword>
<dbReference type="Gene3D" id="3.50.50.60">
    <property type="entry name" value="FAD/NAD(P)-binding domain"/>
    <property type="match status" value="2"/>
</dbReference>
<dbReference type="EC" id="1.14.15.45" evidence="11"/>
<sequence length="510" mass="56588">MWHENIDHANVINRTKTTMRQTLLRLPTRNSVWAFRASRPAQIASTRRSFASEASPSPEVYDVVVVGGGPVGLTLAASLGAARTTSHLKVALIEGMDLAPIRNWSPKPDYFANRIVSLIPSTVRLLKEIGAWKHIQQNRVQSYDGMQVWDGMTGARVEFDWNKLWGGKDEQTDTTIAHMVENIHLSHGLLKAIGDLAVQPTMIDKTKVERIQYGEMTGQLDMRDWPVVTLSTGQQLAARLLIGADGGNSPVRTFAGIESRGWDYDRHSMVATFKIEDDSAFPKFAYQRFLPSGPVAILPLPGNFANLAWSTTPEKVTHLKSLAPEDFVAMVNAAFRLSYTDIDYLHNLKSGVVEETKWRESVTQHPDPPQIPVRITEVLDGTRASFPLKMRHADKYIAERIALVGDAAHTIHPMAGQGLNSGIGDVYSLVKSLAEGIRHGQDVGSSFTLEPFQSERYLPNNALLGFVDKLHTLYGFESGPLVPLRSLGVEIINRDWFGLKRFLMSQAAKS</sequence>
<dbReference type="Pfam" id="PF01494">
    <property type="entry name" value="FAD_binding_3"/>
    <property type="match status" value="1"/>
</dbReference>
<comment type="caution">
    <text evidence="13">The sequence shown here is derived from an EMBL/GenBank/DDBJ whole genome shotgun (WGS) entry which is preliminary data.</text>
</comment>
<comment type="pathway">
    <text evidence="11">Cofactor biosynthesis; ubiquinone biosynthesis.</text>
</comment>
<keyword evidence="8 11" id="KW-0503">Monooxygenase</keyword>
<keyword evidence="9 11" id="KW-0496">Mitochondrion</keyword>
<evidence type="ECO:0000256" key="10">
    <source>
        <dbReference type="ARBA" id="ARBA00023136"/>
    </source>
</evidence>
<evidence type="ECO:0000256" key="1">
    <source>
        <dbReference type="ARBA" id="ARBA00001974"/>
    </source>
</evidence>
<dbReference type="InterPro" id="IPR000689">
    <property type="entry name" value="UbQ_mOase_COQ6"/>
</dbReference>
<dbReference type="PANTHER" id="PTHR43876">
    <property type="entry name" value="UBIQUINONE BIOSYNTHESIS MONOOXYGENASE COQ6, MITOCHONDRIAL"/>
    <property type="match status" value="1"/>
</dbReference>
<dbReference type="InterPro" id="IPR036188">
    <property type="entry name" value="FAD/NAD-bd_sf"/>
</dbReference>
<keyword evidence="10 11" id="KW-0472">Membrane</keyword>
<dbReference type="NCBIfam" id="TIGR01988">
    <property type="entry name" value="Ubi-OHases"/>
    <property type="match status" value="1"/>
</dbReference>
<keyword evidence="7 11" id="KW-0560">Oxidoreductase</keyword>
<comment type="similarity">
    <text evidence="2 11">Belongs to the UbiH/COQ6 family.</text>
</comment>
<evidence type="ECO:0000259" key="12">
    <source>
        <dbReference type="Pfam" id="PF01494"/>
    </source>
</evidence>
<evidence type="ECO:0000256" key="9">
    <source>
        <dbReference type="ARBA" id="ARBA00023128"/>
    </source>
</evidence>
<keyword evidence="13" id="KW-0830">Ubiquinone</keyword>
<feature type="domain" description="FAD-binding" evidence="12">
    <location>
        <begin position="61"/>
        <end position="440"/>
    </location>
</feature>
<evidence type="ECO:0000256" key="7">
    <source>
        <dbReference type="ARBA" id="ARBA00023002"/>
    </source>
</evidence>
<dbReference type="GO" id="GO:0071949">
    <property type="term" value="F:FAD binding"/>
    <property type="evidence" value="ECO:0007669"/>
    <property type="project" value="InterPro"/>
</dbReference>
<dbReference type="PRINTS" id="PR00420">
    <property type="entry name" value="RNGMNOXGNASE"/>
</dbReference>
<reference evidence="13" key="1">
    <citation type="submission" date="2023-01" db="EMBL/GenBank/DDBJ databases">
        <title>The chitinases involved in constricting ring structure development in the nematode-trapping fungus Drechslerella dactyloides.</title>
        <authorList>
            <person name="Wang R."/>
            <person name="Zhang L."/>
            <person name="Tang P."/>
            <person name="Li S."/>
            <person name="Liang L."/>
        </authorList>
    </citation>
    <scope>NUCLEOTIDE SEQUENCE</scope>
    <source>
        <strain evidence="13">YMF1.00031</strain>
    </source>
</reference>
<dbReference type="GO" id="GO:0031314">
    <property type="term" value="C:extrinsic component of mitochondrial inner membrane"/>
    <property type="evidence" value="ECO:0007669"/>
    <property type="project" value="UniProtKB-UniRule"/>
</dbReference>
<evidence type="ECO:0000256" key="3">
    <source>
        <dbReference type="ARBA" id="ARBA00022630"/>
    </source>
</evidence>
<keyword evidence="14" id="KW-1185">Reference proteome</keyword>
<dbReference type="SUPFAM" id="SSF51905">
    <property type="entry name" value="FAD/NAD(P)-binding domain"/>
    <property type="match status" value="1"/>
</dbReference>
<gene>
    <name evidence="11" type="primary">COQ6</name>
    <name evidence="13" type="ORF">Dda_1286</name>
</gene>
<keyword evidence="4 11" id="KW-0831">Ubiquinone biosynthesis</keyword>
<evidence type="ECO:0000256" key="11">
    <source>
        <dbReference type="HAMAP-Rule" id="MF_03193"/>
    </source>
</evidence>
<dbReference type="PANTHER" id="PTHR43876:SF7">
    <property type="entry name" value="UBIQUINONE BIOSYNTHESIS MONOOXYGENASE COQ6, MITOCHONDRIAL"/>
    <property type="match status" value="1"/>
</dbReference>
<dbReference type="HAMAP" id="MF_03193">
    <property type="entry name" value="COQ6_monooxygenase"/>
    <property type="match status" value="1"/>
</dbReference>
<comment type="function">
    <text evidence="11">FAD-dependent monooxygenase required for two non-consecutive steps during ubiquinone biosynthesis. Required for the C5-ring hydroxylation during ubiquinone biosynthesis by catalyzing the hydroxylation of 4-hydroxy-3-(all-trans-polyprenyl)benzoic acid to 3,4-dihydroxy-5-(all-trans-polyprenyl)benzoic acid. Also acts downstream of coq4, for the C1-hydroxylation during ubiquinone biosynthesis by catalyzing the hydroxylation of 2-methoxy-6-(all-trans-polyprenyl)phenol to 2-methoxy-6-(all-trans-polyprenyl)benzene-1,4-diol. The electrons required for the hydroxylation reaction are funneled indirectly to coq6 from NADPH via a ferredoxin/ferredoxin reductase system.</text>
</comment>
<evidence type="ECO:0000256" key="2">
    <source>
        <dbReference type="ARBA" id="ARBA00005349"/>
    </source>
</evidence>
<dbReference type="EC" id="1.14.15.46" evidence="11"/>
<comment type="subunit">
    <text evidence="11">Component of a multi-subunit COQ enzyme complex, composed of at least COQ3, COQ4, COQ5, COQ6, COQ7 and COQ9.</text>
</comment>
<name>A0AAD6J1Q6_DREDA</name>
<evidence type="ECO:0000256" key="8">
    <source>
        <dbReference type="ARBA" id="ARBA00023033"/>
    </source>
</evidence>
<protein>
    <recommendedName>
        <fullName evidence="11">Ubiquinone biosynthesis monooxygenase COQ6, mitochondrial</fullName>
        <ecNumber evidence="11">1.14.15.45</ecNumber>
    </recommendedName>
    <alternativeName>
        <fullName evidence="11">2-methoxy-6-polyprenolphenol 4-hydroxylase</fullName>
        <ecNumber evidence="11">1.14.15.46</ecNumber>
    </alternativeName>
</protein>
<dbReference type="FunFam" id="3.50.50.60:FF:000021">
    <property type="entry name" value="Ubiquinone biosynthesis monooxygenase COQ6"/>
    <property type="match status" value="1"/>
</dbReference>
<dbReference type="AlphaFoldDB" id="A0AAD6J1Q6"/>
<comment type="catalytic activity">
    <reaction evidence="11">
        <text>a 4-hydroxy-3-(all-trans-polyprenyl)benzoate + 2 reduced [2Fe-2S]-[ferredoxin] + O2 + 2 H(+) = a 3,4-dihydroxy-5-(all-trans-polyprenyl)benzoate + 2 oxidized [2Fe-2S]-[ferredoxin] + H2O</text>
        <dbReference type="Rhea" id="RHEA:81195"/>
        <dbReference type="Rhea" id="RHEA-COMP:9514"/>
        <dbReference type="Rhea" id="RHEA-COMP:10000"/>
        <dbReference type="Rhea" id="RHEA-COMP:10001"/>
        <dbReference type="Rhea" id="RHEA-COMP:10930"/>
        <dbReference type="ChEBI" id="CHEBI:15377"/>
        <dbReference type="ChEBI" id="CHEBI:15378"/>
        <dbReference type="ChEBI" id="CHEBI:15379"/>
        <dbReference type="ChEBI" id="CHEBI:33737"/>
        <dbReference type="ChEBI" id="CHEBI:33738"/>
        <dbReference type="ChEBI" id="CHEBI:64694"/>
        <dbReference type="ChEBI" id="CHEBI:78396"/>
        <dbReference type="EC" id="1.14.15.45"/>
    </reaction>
</comment>
<dbReference type="InterPro" id="IPR010971">
    <property type="entry name" value="UbiH/COQ6"/>
</dbReference>
<comment type="subcellular location">
    <subcellularLocation>
        <location evidence="11">Mitochondrion inner membrane</location>
        <topology evidence="11">Peripheral membrane protein</topology>
        <orientation evidence="11">Matrix side</orientation>
    </subcellularLocation>
</comment>
<dbReference type="EMBL" id="JAQGDS010000002">
    <property type="protein sequence ID" value="KAJ6262730.1"/>
    <property type="molecule type" value="Genomic_DNA"/>
</dbReference>
<proteinExistence type="inferred from homology"/>
<evidence type="ECO:0000256" key="4">
    <source>
        <dbReference type="ARBA" id="ARBA00022688"/>
    </source>
</evidence>
<keyword evidence="5 11" id="KW-0999">Mitochondrion inner membrane</keyword>
<dbReference type="GO" id="GO:0016712">
    <property type="term" value="F:oxidoreductase activity, acting on paired donors, with incorporation or reduction of molecular oxygen, reduced flavin or flavoprotein as one donor, and incorporation of one atom of oxygen"/>
    <property type="evidence" value="ECO:0007669"/>
    <property type="project" value="UniProtKB-UniRule"/>
</dbReference>
<dbReference type="InterPro" id="IPR051205">
    <property type="entry name" value="UbiH/COQ6_monooxygenase"/>
</dbReference>
<keyword evidence="3 11" id="KW-0285">Flavoprotein</keyword>
<accession>A0AAD6J1Q6</accession>
<evidence type="ECO:0000313" key="14">
    <source>
        <dbReference type="Proteomes" id="UP001221413"/>
    </source>
</evidence>
<evidence type="ECO:0000313" key="13">
    <source>
        <dbReference type="EMBL" id="KAJ6262730.1"/>
    </source>
</evidence>